<dbReference type="InterPro" id="IPR012902">
    <property type="entry name" value="N_methyl_site"/>
</dbReference>
<evidence type="ECO:0008006" key="4">
    <source>
        <dbReference type="Google" id="ProtNLM"/>
    </source>
</evidence>
<keyword evidence="1" id="KW-0472">Membrane</keyword>
<dbReference type="PROSITE" id="PS00409">
    <property type="entry name" value="PROKAR_NTER_METHYL"/>
    <property type="match status" value="1"/>
</dbReference>
<name>A0A1G2BTD1_9BACT</name>
<protein>
    <recommendedName>
        <fullName evidence="4">Type IV pilus assembly protein PilW</fullName>
    </recommendedName>
</protein>
<accession>A0A1G2BTD1</accession>
<evidence type="ECO:0000313" key="2">
    <source>
        <dbReference type="EMBL" id="OGY92415.1"/>
    </source>
</evidence>
<dbReference type="AlphaFoldDB" id="A0A1G2BTD1"/>
<keyword evidence="1" id="KW-0812">Transmembrane</keyword>
<dbReference type="Proteomes" id="UP000177349">
    <property type="component" value="Unassembled WGS sequence"/>
</dbReference>
<dbReference type="EMBL" id="MHKN01000017">
    <property type="protein sequence ID" value="OGY92415.1"/>
    <property type="molecule type" value="Genomic_DNA"/>
</dbReference>
<comment type="caution">
    <text evidence="2">The sequence shown here is derived from an EMBL/GenBank/DDBJ whole genome shotgun (WGS) entry which is preliminary data.</text>
</comment>
<organism evidence="2 3">
    <name type="scientific">Candidatus Komeilibacteria bacterium RIFCSPLOWO2_01_FULL_53_11</name>
    <dbReference type="NCBI Taxonomy" id="1798552"/>
    <lineage>
        <taxon>Bacteria</taxon>
        <taxon>Candidatus Komeiliibacteriota</taxon>
    </lineage>
</organism>
<reference evidence="2 3" key="1">
    <citation type="journal article" date="2016" name="Nat. Commun.">
        <title>Thousands of microbial genomes shed light on interconnected biogeochemical processes in an aquifer system.</title>
        <authorList>
            <person name="Anantharaman K."/>
            <person name="Brown C.T."/>
            <person name="Hug L.A."/>
            <person name="Sharon I."/>
            <person name="Castelle C.J."/>
            <person name="Probst A.J."/>
            <person name="Thomas B.C."/>
            <person name="Singh A."/>
            <person name="Wilkins M.J."/>
            <person name="Karaoz U."/>
            <person name="Brodie E.L."/>
            <person name="Williams K.H."/>
            <person name="Hubbard S.S."/>
            <person name="Banfield J.F."/>
        </authorList>
    </citation>
    <scope>NUCLEOTIDE SEQUENCE [LARGE SCALE GENOMIC DNA]</scope>
</reference>
<evidence type="ECO:0000256" key="1">
    <source>
        <dbReference type="SAM" id="Phobius"/>
    </source>
</evidence>
<feature type="transmembrane region" description="Helical" evidence="1">
    <location>
        <begin position="12"/>
        <end position="34"/>
    </location>
</feature>
<sequence length="255" mass="27993">MHQRSSHAGFTLIEGIIAIGIISTAMLVGLGLAISNLTAAQANSDRIIAANLAREGIEVVRHIRDSNWLRQDANVDKDDDANNSKLTFYSWDDFYDSWPLPTTLDCGLGDPDDCGNYFDIVLDTSDFSYTLKAAPAQDAIACIADPGSNPGCRVRKNATGTGSVYVNDALAPETTIFFRRILLKPICWDALEEVENVQYDAISDVNMTCDDDDGDPVAENKIGVLVTSQVVWQRGNKTLEARIKERLYNWQGATL</sequence>
<gene>
    <name evidence="2" type="ORF">A3B31_03840</name>
</gene>
<evidence type="ECO:0000313" key="3">
    <source>
        <dbReference type="Proteomes" id="UP000177349"/>
    </source>
</evidence>
<dbReference type="Pfam" id="PF07963">
    <property type="entry name" value="N_methyl"/>
    <property type="match status" value="1"/>
</dbReference>
<proteinExistence type="predicted"/>
<keyword evidence="1" id="KW-1133">Transmembrane helix</keyword>